<dbReference type="SUPFAM" id="SSF46894">
    <property type="entry name" value="C-terminal effector domain of the bipartite response regulators"/>
    <property type="match status" value="1"/>
</dbReference>
<dbReference type="PANTHER" id="PTHR16305:SF35">
    <property type="entry name" value="TRANSCRIPTIONAL ACTIVATOR DOMAIN"/>
    <property type="match status" value="1"/>
</dbReference>
<sequence>MAIMGDAGPSLCGRDGECAALRTLVSGGRSGGSGVLVVRGEAGVGKTALLDYVVEHAPGFQVTQVAGVESDMELAFAGLHQLCAPLLDHLDKLPEPQRDALAVAFGRGVGPVPDRFLVGLAVLSLLAAAAGRKPLLCVIDDAQWLDQVSVQTLGFVARRLLAEPVVLVFAVRDNHDGTAADILPGLPELRLEGLSDSDARDLLDSVVVGRLDERVRDRLIAESRGNPLALLEVPRNVAAAERAGGFWIAGTRPSVGEVEEGFVRRIQSLPADTRRLALLAAADPVGDPVVFARAAGYLGIGMDALAPAEAAGVIEFGPRMRFRHPLVRSAAYRAADMADRREVHRALAIATDPELDPDRRAWHAANAAAGPDDAVAAELEASAWRAQSRGGIAAAATFLERAAVLTADPALRSSRAIAAASAKREAAAPNAAYELLSLAELSPLTELQRAQIARLRAQMEFTRSRGGLPGAPPVRHAAALLLEAARRLENLDDELARETHIEALAAAMYTSRSQPEALVNAAEAARAAVSGITAPTRPVDFLLIGMAKLVTEGLPAAADYLRTALQLWAEQARSHDGRALHRLALAFPVMHESVADEMWDSESNDQLATAMIDYARTTGALAILPSAIAYKAGVHVRQGEFLTAARLMEEADTISTAIGHHPMKYHKVELAAMRGDLAEAGDLMEAGMAEGTAKGEGRLLGVSGYAAAVLYNGLGRYEEALAAARKACEYHDLGFYGWTLLELTEAAVRVGERDVAEDAVRRLQVGAGASGTDWGLGVLAAARALVADDTEADVLFKESVERLSRTRAGVQLARAHLRYGEWLRRQKLRTSAREHLNAAHDMFTKMGAQAFAERARRELTATGEKVRKQPLSSGDELTAQEAQIAQLARDGLTNQEIGAQLFISTHTVEWHLRKVFVKLGVRSRRQLRSVSWTS</sequence>
<dbReference type="Proteomes" id="UP000199147">
    <property type="component" value="Unassembled WGS sequence"/>
</dbReference>
<dbReference type="InterPro" id="IPR000792">
    <property type="entry name" value="Tscrpt_reg_LuxR_C"/>
</dbReference>
<accession>A0A0H5S8N8</accession>
<dbReference type="RefSeq" id="WP_090517120.1">
    <property type="nucleotide sequence ID" value="NZ_CWKH01000002.1"/>
</dbReference>
<dbReference type="InterPro" id="IPR027417">
    <property type="entry name" value="P-loop_NTPase"/>
</dbReference>
<organism evidence="5 6">
    <name type="scientific">Mycolicibacterium neworleansense</name>
    <dbReference type="NCBI Taxonomy" id="146018"/>
    <lineage>
        <taxon>Bacteria</taxon>
        <taxon>Bacillati</taxon>
        <taxon>Actinomycetota</taxon>
        <taxon>Actinomycetes</taxon>
        <taxon>Mycobacteriales</taxon>
        <taxon>Mycobacteriaceae</taxon>
        <taxon>Mycolicibacterium</taxon>
    </lineage>
</organism>
<evidence type="ECO:0000256" key="3">
    <source>
        <dbReference type="SAM" id="Coils"/>
    </source>
</evidence>
<feature type="domain" description="HTH luxR-type" evidence="4">
    <location>
        <begin position="870"/>
        <end position="934"/>
    </location>
</feature>
<name>A0A0H5S8N8_9MYCO</name>
<dbReference type="GO" id="GO:0005737">
    <property type="term" value="C:cytoplasm"/>
    <property type="evidence" value="ECO:0007669"/>
    <property type="project" value="TreeGrafter"/>
</dbReference>
<evidence type="ECO:0000313" key="5">
    <source>
        <dbReference type="EMBL" id="CRZ17669.1"/>
    </source>
</evidence>
<dbReference type="Gene3D" id="1.10.10.10">
    <property type="entry name" value="Winged helix-like DNA-binding domain superfamily/Winged helix DNA-binding domain"/>
    <property type="match status" value="1"/>
</dbReference>
<keyword evidence="2" id="KW-0067">ATP-binding</keyword>
<proteinExistence type="predicted"/>
<dbReference type="PRINTS" id="PR00038">
    <property type="entry name" value="HTHLUXR"/>
</dbReference>
<dbReference type="Pfam" id="PF13191">
    <property type="entry name" value="AAA_16"/>
    <property type="match status" value="1"/>
</dbReference>
<keyword evidence="1" id="KW-0547">Nucleotide-binding</keyword>
<keyword evidence="6" id="KW-1185">Reference proteome</keyword>
<dbReference type="InterPro" id="IPR041664">
    <property type="entry name" value="AAA_16"/>
</dbReference>
<dbReference type="GO" id="GO:0003677">
    <property type="term" value="F:DNA binding"/>
    <property type="evidence" value="ECO:0007669"/>
    <property type="project" value="InterPro"/>
</dbReference>
<dbReference type="GO" id="GO:0006355">
    <property type="term" value="P:regulation of DNA-templated transcription"/>
    <property type="evidence" value="ECO:0007669"/>
    <property type="project" value="InterPro"/>
</dbReference>
<dbReference type="SUPFAM" id="SSF52540">
    <property type="entry name" value="P-loop containing nucleoside triphosphate hydrolases"/>
    <property type="match status" value="1"/>
</dbReference>
<feature type="coiled-coil region" evidence="3">
    <location>
        <begin position="474"/>
        <end position="501"/>
    </location>
</feature>
<dbReference type="GO" id="GO:0005524">
    <property type="term" value="F:ATP binding"/>
    <property type="evidence" value="ECO:0007669"/>
    <property type="project" value="UniProtKB-KW"/>
</dbReference>
<dbReference type="PROSITE" id="PS50043">
    <property type="entry name" value="HTH_LUXR_2"/>
    <property type="match status" value="1"/>
</dbReference>
<dbReference type="SMART" id="SM00421">
    <property type="entry name" value="HTH_LUXR"/>
    <property type="match status" value="1"/>
</dbReference>
<dbReference type="STRING" id="146018.BN2156_04559"/>
<reference evidence="6" key="1">
    <citation type="submission" date="2015-07" db="EMBL/GenBank/DDBJ databases">
        <authorList>
            <person name="Urmite Genomes"/>
        </authorList>
    </citation>
    <scope>NUCLEOTIDE SEQUENCE [LARGE SCALE GENOMIC DNA]</scope>
    <source>
        <strain evidence="6">type strain: ATCC 49404</strain>
    </source>
</reference>
<dbReference type="Pfam" id="PF00196">
    <property type="entry name" value="GerE"/>
    <property type="match status" value="1"/>
</dbReference>
<dbReference type="InterPro" id="IPR016032">
    <property type="entry name" value="Sig_transdc_resp-reg_C-effctor"/>
</dbReference>
<keyword evidence="3" id="KW-0175">Coiled coil</keyword>
<dbReference type="PANTHER" id="PTHR16305">
    <property type="entry name" value="TESTICULAR SOLUBLE ADENYLYL CYCLASE"/>
    <property type="match status" value="1"/>
</dbReference>
<dbReference type="GO" id="GO:0004016">
    <property type="term" value="F:adenylate cyclase activity"/>
    <property type="evidence" value="ECO:0007669"/>
    <property type="project" value="TreeGrafter"/>
</dbReference>
<dbReference type="Gene3D" id="3.40.50.300">
    <property type="entry name" value="P-loop containing nucleotide triphosphate hydrolases"/>
    <property type="match status" value="1"/>
</dbReference>
<gene>
    <name evidence="5" type="ORF">BN2156_04559</name>
</gene>
<evidence type="ECO:0000259" key="4">
    <source>
        <dbReference type="PROSITE" id="PS50043"/>
    </source>
</evidence>
<evidence type="ECO:0000313" key="6">
    <source>
        <dbReference type="Proteomes" id="UP000199147"/>
    </source>
</evidence>
<dbReference type="AlphaFoldDB" id="A0A0H5S8N8"/>
<dbReference type="CDD" id="cd06170">
    <property type="entry name" value="LuxR_C_like"/>
    <property type="match status" value="1"/>
</dbReference>
<dbReference type="EMBL" id="CWKH01000002">
    <property type="protein sequence ID" value="CRZ17669.1"/>
    <property type="molecule type" value="Genomic_DNA"/>
</dbReference>
<dbReference type="InterPro" id="IPR036388">
    <property type="entry name" value="WH-like_DNA-bd_sf"/>
</dbReference>
<protein>
    <submittedName>
        <fullName evidence="5">Regulatory protein LuxR</fullName>
    </submittedName>
</protein>
<evidence type="ECO:0000256" key="1">
    <source>
        <dbReference type="ARBA" id="ARBA00022741"/>
    </source>
</evidence>
<dbReference type="OrthoDB" id="134933at2"/>
<evidence type="ECO:0000256" key="2">
    <source>
        <dbReference type="ARBA" id="ARBA00022840"/>
    </source>
</evidence>